<reference evidence="1 2" key="1">
    <citation type="journal article" date="2018" name="Sci. Rep.">
        <title>Characterisation of pathogen-specific regions and novel effector candidates in Fusarium oxysporum f. sp. cepae.</title>
        <authorList>
            <person name="Armitage A.D."/>
            <person name="Taylor A."/>
            <person name="Sobczyk M.K."/>
            <person name="Baxter L."/>
            <person name="Greenfield B.P."/>
            <person name="Bates H.J."/>
            <person name="Wilson F."/>
            <person name="Jackson A.C."/>
            <person name="Ott S."/>
            <person name="Harrison R.J."/>
            <person name="Clarkson J.P."/>
        </authorList>
    </citation>
    <scope>NUCLEOTIDE SEQUENCE [LARGE SCALE GENOMIC DNA]</scope>
    <source>
        <strain evidence="1 2">Fo_A13</strain>
    </source>
</reference>
<name>A0A420N416_FUSOX</name>
<dbReference type="EMBL" id="MRCX01000066">
    <property type="protein sequence ID" value="RKK75005.1"/>
    <property type="molecule type" value="Genomic_DNA"/>
</dbReference>
<comment type="caution">
    <text evidence="1">The sequence shown here is derived from an EMBL/GenBank/DDBJ whole genome shotgun (WGS) entry which is preliminary data.</text>
</comment>
<gene>
    <name evidence="1" type="ORF">BFJ69_g8121</name>
</gene>
<evidence type="ECO:0000313" key="2">
    <source>
        <dbReference type="Proteomes" id="UP000285084"/>
    </source>
</evidence>
<protein>
    <submittedName>
        <fullName evidence="1">Uncharacterized protein</fullName>
    </submittedName>
</protein>
<evidence type="ECO:0000313" key="1">
    <source>
        <dbReference type="EMBL" id="RKK75005.1"/>
    </source>
</evidence>
<dbReference type="Proteomes" id="UP000285084">
    <property type="component" value="Unassembled WGS sequence"/>
</dbReference>
<accession>A0A420N416</accession>
<dbReference type="AlphaFoldDB" id="A0A420N416"/>
<sequence>MHLCPASEQLTNVYDIVYHLVVKRILFGGHMLVETFEDFDT</sequence>
<organism evidence="1 2">
    <name type="scientific">Fusarium oxysporum</name>
    <name type="common">Fusarium vascular wilt</name>
    <dbReference type="NCBI Taxonomy" id="5507"/>
    <lineage>
        <taxon>Eukaryota</taxon>
        <taxon>Fungi</taxon>
        <taxon>Dikarya</taxon>
        <taxon>Ascomycota</taxon>
        <taxon>Pezizomycotina</taxon>
        <taxon>Sordariomycetes</taxon>
        <taxon>Hypocreomycetidae</taxon>
        <taxon>Hypocreales</taxon>
        <taxon>Nectriaceae</taxon>
        <taxon>Fusarium</taxon>
        <taxon>Fusarium oxysporum species complex</taxon>
    </lineage>
</organism>
<proteinExistence type="predicted"/>